<dbReference type="InterPro" id="IPR008271">
    <property type="entry name" value="Ser/Thr_kinase_AS"/>
</dbReference>
<evidence type="ECO:0000256" key="15">
    <source>
        <dbReference type="ARBA" id="ARBA00023212"/>
    </source>
</evidence>
<dbReference type="Ensembl" id="ENSCSAVT00000002344.1">
    <property type="protein sequence ID" value="ENSCSAVP00000002306.1"/>
    <property type="gene ID" value="ENSCSAVG00000001349.1"/>
</dbReference>
<reference evidence="25" key="1">
    <citation type="submission" date="2003-08" db="EMBL/GenBank/DDBJ databases">
        <authorList>
            <person name="Birren B."/>
            <person name="Nusbaum C."/>
            <person name="Abebe A."/>
            <person name="Abouelleil A."/>
            <person name="Adekoya E."/>
            <person name="Ait-zahra M."/>
            <person name="Allen N."/>
            <person name="Allen T."/>
            <person name="An P."/>
            <person name="Anderson M."/>
            <person name="Anderson S."/>
            <person name="Arachchi H."/>
            <person name="Armbruster J."/>
            <person name="Bachantsang P."/>
            <person name="Baldwin J."/>
            <person name="Barry A."/>
            <person name="Bayul T."/>
            <person name="Blitshsteyn B."/>
            <person name="Bloom T."/>
            <person name="Blye J."/>
            <person name="Boguslavskiy L."/>
            <person name="Borowsky M."/>
            <person name="Boukhgalter B."/>
            <person name="Brunache A."/>
            <person name="Butler J."/>
            <person name="Calixte N."/>
            <person name="Calvo S."/>
            <person name="Camarata J."/>
            <person name="Campo K."/>
            <person name="Chang J."/>
            <person name="Cheshatsang Y."/>
            <person name="Citroen M."/>
            <person name="Collymore A."/>
            <person name="Considine T."/>
            <person name="Cook A."/>
            <person name="Cooke P."/>
            <person name="Corum B."/>
            <person name="Cuomo C."/>
            <person name="David R."/>
            <person name="Dawoe T."/>
            <person name="Degray S."/>
            <person name="Dodge S."/>
            <person name="Dooley K."/>
            <person name="Dorje P."/>
            <person name="Dorjee K."/>
            <person name="Dorris L."/>
            <person name="Duffey N."/>
            <person name="Dupes A."/>
            <person name="Elkins T."/>
            <person name="Engels R."/>
            <person name="Erickson J."/>
            <person name="Farina A."/>
            <person name="Faro S."/>
            <person name="Ferreira P."/>
            <person name="Fischer H."/>
            <person name="Fitzgerald M."/>
            <person name="Foley K."/>
            <person name="Gage D."/>
            <person name="Galagan J."/>
            <person name="Gearin G."/>
            <person name="Gnerre S."/>
            <person name="Gnirke A."/>
            <person name="Goyette A."/>
            <person name="Graham J."/>
            <person name="Grandbois E."/>
            <person name="Gyaltsen K."/>
            <person name="Hafez N."/>
            <person name="Hagopian D."/>
            <person name="Hagos B."/>
            <person name="Hall J."/>
            <person name="Hatcher B."/>
            <person name="Heller A."/>
            <person name="Higgins H."/>
            <person name="Honan T."/>
            <person name="Horn A."/>
            <person name="Houde N."/>
            <person name="Hughes L."/>
            <person name="Hulme W."/>
            <person name="Husby E."/>
            <person name="Iliev I."/>
            <person name="Jaffe D."/>
            <person name="Jones C."/>
            <person name="Kamal M."/>
            <person name="Kamat A."/>
            <person name="Kamvysselis M."/>
            <person name="Karlsson E."/>
            <person name="Kells C."/>
            <person name="Kieu A."/>
            <person name="Kisner P."/>
            <person name="Kodira C."/>
            <person name="Kulbokas E."/>
            <person name="Labutti K."/>
            <person name="Lama D."/>
            <person name="Landers T."/>
            <person name="Leger J."/>
            <person name="Levine S."/>
            <person name="Lewis D."/>
            <person name="Lewis T."/>
            <person name="Lindblad-toh K."/>
            <person name="Liu X."/>
            <person name="Lokyitsang T."/>
            <person name="Lokyitsang Y."/>
            <person name="Lucien O."/>
            <person name="Lui A."/>
            <person name="Ma L.J."/>
            <person name="Mabbitt R."/>
            <person name="Macdonald J."/>
            <person name="Maclean C."/>
            <person name="Major J."/>
            <person name="Manning J."/>
            <person name="Marabella R."/>
            <person name="Maru K."/>
            <person name="Matthews C."/>
            <person name="Mauceli E."/>
            <person name="Mccarthy M."/>
            <person name="Mcdonough S."/>
            <person name="Mcghee T."/>
            <person name="Meldrim J."/>
            <person name="Meneus L."/>
            <person name="Mesirov J."/>
            <person name="Mihalev A."/>
            <person name="Mihova T."/>
            <person name="Mikkelsen T."/>
            <person name="Mlenga V."/>
            <person name="Moru K."/>
            <person name="Mozes J."/>
            <person name="Mulrain L."/>
            <person name="Munson G."/>
            <person name="Naylor J."/>
            <person name="Newes C."/>
            <person name="Nguyen C."/>
            <person name="Nguyen N."/>
            <person name="Nguyen T."/>
            <person name="Nicol R."/>
            <person name="Nielsen C."/>
            <person name="Nizzari M."/>
            <person name="Norbu C."/>
            <person name="Norbu N."/>
            <person name="O'donnell P."/>
            <person name="Okoawo O."/>
            <person name="O'leary S."/>
            <person name="Omotosho B."/>
            <person name="O'neill K."/>
            <person name="Osman S."/>
            <person name="Parker S."/>
            <person name="Perrin D."/>
            <person name="Phunkhang P."/>
            <person name="Piqani B."/>
            <person name="Purcell S."/>
            <person name="Rachupka T."/>
            <person name="Ramasamy U."/>
            <person name="Rameau R."/>
            <person name="Ray V."/>
            <person name="Raymond C."/>
            <person name="Retta R."/>
            <person name="Richardson S."/>
            <person name="Rise C."/>
            <person name="Rodriguez J."/>
            <person name="Rogers J."/>
            <person name="Rogov P."/>
            <person name="Rutman M."/>
            <person name="Schupbach R."/>
            <person name="Seaman C."/>
            <person name="Settipalli S."/>
            <person name="Sharpe T."/>
            <person name="Sheridan J."/>
            <person name="Sherpa N."/>
            <person name="Shi J."/>
            <person name="Smirnov S."/>
            <person name="Smith C."/>
            <person name="Sougnez C."/>
            <person name="Spencer B."/>
            <person name="Stalker J."/>
            <person name="Stange-thomann N."/>
            <person name="Stavropoulos S."/>
            <person name="Stetson K."/>
            <person name="Stone C."/>
            <person name="Stone S."/>
            <person name="Stubbs M."/>
            <person name="Talamas J."/>
            <person name="Tchuinga P."/>
            <person name="Tenzing P."/>
            <person name="Tesfaye S."/>
            <person name="Theodore J."/>
            <person name="Thoulutsang Y."/>
            <person name="Topham K."/>
            <person name="Towey S."/>
            <person name="Tsamla T."/>
            <person name="Tsomo N."/>
            <person name="Vallee D."/>
            <person name="Vassiliev H."/>
            <person name="Venkataraman V."/>
            <person name="Vinson J."/>
            <person name="Vo A."/>
            <person name="Wade C."/>
            <person name="Wang S."/>
            <person name="Wangchuk T."/>
            <person name="Wangdi T."/>
            <person name="Whittaker C."/>
            <person name="Wilkinson J."/>
            <person name="Wu Y."/>
            <person name="Wyman D."/>
            <person name="Yadav S."/>
            <person name="Yang S."/>
            <person name="Yang X."/>
            <person name="Yeager S."/>
            <person name="Yee E."/>
            <person name="Young G."/>
            <person name="Zainoun J."/>
            <person name="Zembeck L."/>
            <person name="Zimmer A."/>
            <person name="Zody M."/>
            <person name="Lander E."/>
        </authorList>
    </citation>
    <scope>NUCLEOTIDE SEQUENCE [LARGE SCALE GENOMIC DNA]</scope>
</reference>
<dbReference type="FunFam" id="3.30.1120.30:FF:000003">
    <property type="entry name" value="Serine/threonine-protein kinase PLK"/>
    <property type="match status" value="1"/>
</dbReference>
<name>H2YAF8_CIOSA</name>
<evidence type="ECO:0000259" key="23">
    <source>
        <dbReference type="PROSITE" id="PS50078"/>
    </source>
</evidence>
<evidence type="ECO:0000256" key="20">
    <source>
        <dbReference type="PROSITE-ProRule" id="PRU10141"/>
    </source>
</evidence>
<dbReference type="InterPro" id="IPR000959">
    <property type="entry name" value="POLO_box_dom"/>
</dbReference>
<evidence type="ECO:0000256" key="1">
    <source>
        <dbReference type="ARBA" id="ARBA00004123"/>
    </source>
</evidence>
<dbReference type="PROSITE" id="PS50078">
    <property type="entry name" value="POLO_BOX"/>
    <property type="match status" value="2"/>
</dbReference>
<evidence type="ECO:0000256" key="11">
    <source>
        <dbReference type="ARBA" id="ARBA00022741"/>
    </source>
</evidence>
<dbReference type="GeneTree" id="ENSGT00940000157752"/>
<reference evidence="24" key="3">
    <citation type="submission" date="2025-09" db="UniProtKB">
        <authorList>
            <consortium name="Ensembl"/>
        </authorList>
    </citation>
    <scope>IDENTIFICATION</scope>
</reference>
<dbReference type="FunCoup" id="H2YAF8">
    <property type="interactions" value="30"/>
</dbReference>
<evidence type="ECO:0000256" key="10">
    <source>
        <dbReference type="ARBA" id="ARBA00022737"/>
    </source>
</evidence>
<evidence type="ECO:0000256" key="16">
    <source>
        <dbReference type="ARBA" id="ARBA00023242"/>
    </source>
</evidence>
<dbReference type="FunFam" id="1.10.510.10:FF:000727">
    <property type="entry name" value="Serine/threonine-protein kinase PLK"/>
    <property type="match status" value="1"/>
</dbReference>
<dbReference type="Pfam" id="PF00069">
    <property type="entry name" value="Pkinase"/>
    <property type="match status" value="1"/>
</dbReference>
<dbReference type="Pfam" id="PF00659">
    <property type="entry name" value="POLO_box"/>
    <property type="match status" value="2"/>
</dbReference>
<dbReference type="PANTHER" id="PTHR24345">
    <property type="entry name" value="SERINE/THREONINE-PROTEIN KINASE PLK"/>
    <property type="match status" value="1"/>
</dbReference>
<evidence type="ECO:0000256" key="13">
    <source>
        <dbReference type="ARBA" id="ARBA00022777"/>
    </source>
</evidence>
<evidence type="ECO:0000256" key="8">
    <source>
        <dbReference type="ARBA" id="ARBA00022618"/>
    </source>
</evidence>
<keyword evidence="16" id="KW-0539">Nucleus</keyword>
<dbReference type="FunFam" id="3.30.200.20:FF:000284">
    <property type="entry name" value="Serine/threonine-protein kinase PLK"/>
    <property type="match status" value="1"/>
</dbReference>
<evidence type="ECO:0000313" key="25">
    <source>
        <dbReference type="Proteomes" id="UP000007875"/>
    </source>
</evidence>
<reference evidence="24" key="2">
    <citation type="submission" date="2025-08" db="UniProtKB">
        <authorList>
            <consortium name="Ensembl"/>
        </authorList>
    </citation>
    <scope>IDENTIFICATION</scope>
</reference>
<keyword evidence="25" id="KW-1185">Reference proteome</keyword>
<dbReference type="Proteomes" id="UP000007875">
    <property type="component" value="Unassembled WGS sequence"/>
</dbReference>
<evidence type="ECO:0000256" key="21">
    <source>
        <dbReference type="RuleBase" id="RU361162"/>
    </source>
</evidence>
<dbReference type="eggNOG" id="KOG0575">
    <property type="taxonomic scope" value="Eukaryota"/>
</dbReference>
<dbReference type="CDD" id="cd13117">
    <property type="entry name" value="POLO_box_2"/>
    <property type="match status" value="1"/>
</dbReference>
<keyword evidence="10" id="KW-0677">Repeat</keyword>
<evidence type="ECO:0000256" key="19">
    <source>
        <dbReference type="ARBA" id="ARBA00048347"/>
    </source>
</evidence>
<keyword evidence="14 20" id="KW-0067">ATP-binding</keyword>
<dbReference type="GO" id="GO:0007052">
    <property type="term" value="P:mitotic spindle organization"/>
    <property type="evidence" value="ECO:0007669"/>
    <property type="project" value="TreeGrafter"/>
</dbReference>
<dbReference type="Gene3D" id="3.30.200.20">
    <property type="entry name" value="Phosphorylase Kinase, domain 1"/>
    <property type="match status" value="1"/>
</dbReference>
<dbReference type="GO" id="GO:0005813">
    <property type="term" value="C:centrosome"/>
    <property type="evidence" value="ECO:0007669"/>
    <property type="project" value="UniProtKB-SubCell"/>
</dbReference>
<dbReference type="AlphaFoldDB" id="H2YAF8"/>
<keyword evidence="7" id="KW-0597">Phosphoprotein</keyword>
<evidence type="ECO:0000256" key="2">
    <source>
        <dbReference type="ARBA" id="ARBA00004186"/>
    </source>
</evidence>
<dbReference type="OMA" id="IQIHKSM"/>
<evidence type="ECO:0000313" key="24">
    <source>
        <dbReference type="Ensembl" id="ENSCSAVP00000002306.1"/>
    </source>
</evidence>
<keyword evidence="6 21" id="KW-0723">Serine/threonine-protein kinase</keyword>
<protein>
    <recommendedName>
        <fullName evidence="21">Serine/threonine-protein kinase PLK</fullName>
        <ecNumber evidence="21">2.7.11.21</ecNumber>
    </recommendedName>
    <alternativeName>
        <fullName evidence="21">Polo-like kinase</fullName>
    </alternativeName>
</protein>
<dbReference type="GO" id="GO:0005524">
    <property type="term" value="F:ATP binding"/>
    <property type="evidence" value="ECO:0007669"/>
    <property type="project" value="UniProtKB-UniRule"/>
</dbReference>
<dbReference type="GO" id="GO:0000922">
    <property type="term" value="C:spindle pole"/>
    <property type="evidence" value="ECO:0007669"/>
    <property type="project" value="TreeGrafter"/>
</dbReference>
<dbReference type="GO" id="GO:0004674">
    <property type="term" value="F:protein serine/threonine kinase activity"/>
    <property type="evidence" value="ECO:0007669"/>
    <property type="project" value="UniProtKB-KW"/>
</dbReference>
<keyword evidence="12" id="KW-0498">Mitosis</keyword>
<evidence type="ECO:0000256" key="14">
    <source>
        <dbReference type="ARBA" id="ARBA00022840"/>
    </source>
</evidence>
<evidence type="ECO:0000256" key="18">
    <source>
        <dbReference type="ARBA" id="ARBA00047802"/>
    </source>
</evidence>
<keyword evidence="5" id="KW-0963">Cytoplasm</keyword>
<accession>H2YAF8</accession>
<evidence type="ECO:0000256" key="5">
    <source>
        <dbReference type="ARBA" id="ARBA00022490"/>
    </source>
</evidence>
<comment type="catalytic activity">
    <reaction evidence="18 21">
        <text>L-threonyl-[protein] + ATP = O-phospho-L-threonyl-[protein] + ADP + H(+)</text>
        <dbReference type="Rhea" id="RHEA:46608"/>
        <dbReference type="Rhea" id="RHEA-COMP:11060"/>
        <dbReference type="Rhea" id="RHEA-COMP:11605"/>
        <dbReference type="ChEBI" id="CHEBI:15378"/>
        <dbReference type="ChEBI" id="CHEBI:30013"/>
        <dbReference type="ChEBI" id="CHEBI:30616"/>
        <dbReference type="ChEBI" id="CHEBI:61977"/>
        <dbReference type="ChEBI" id="CHEBI:456216"/>
        <dbReference type="EC" id="2.7.11.21"/>
    </reaction>
</comment>
<dbReference type="GO" id="GO:0030496">
    <property type="term" value="C:midbody"/>
    <property type="evidence" value="ECO:0007669"/>
    <property type="project" value="UniProtKB-SubCell"/>
</dbReference>
<comment type="catalytic activity">
    <reaction evidence="19">
        <text>L-seryl-[protein] + ATP = O-phospho-L-seryl-[protein] + ADP + H(+)</text>
        <dbReference type="Rhea" id="RHEA:17989"/>
        <dbReference type="Rhea" id="RHEA-COMP:9863"/>
        <dbReference type="Rhea" id="RHEA-COMP:11604"/>
        <dbReference type="ChEBI" id="CHEBI:15378"/>
        <dbReference type="ChEBI" id="CHEBI:29999"/>
        <dbReference type="ChEBI" id="CHEBI:30616"/>
        <dbReference type="ChEBI" id="CHEBI:83421"/>
        <dbReference type="ChEBI" id="CHEBI:456216"/>
        <dbReference type="EC" id="2.7.11.21"/>
    </reaction>
</comment>
<evidence type="ECO:0000256" key="9">
    <source>
        <dbReference type="ARBA" id="ARBA00022679"/>
    </source>
</evidence>
<sequence>PIKEIPETLFDSSTGKRYQRGRFLGKGGFAKCYEITDMDSPGKIFAGKIVPKALLVKPHQKDKMAQEISLHRSVSHEHVVGFYGFFEDDNFVYVVLELCRRRSLMELHKRRKALTEPEARYYMRQIILGMQYLHGKKIIHRDLKLGNLFLTDEMEIKIGDLGLATHVDFDGERKKTLCGTPNYIAPEVLGKKGHSYEVDIWSLGCIMYTLLIGKPPFETTSLKETYTRIKKNEYRIPPSISPIARNLITKMLRNDPQSRPSVHGLLQDDFFTGGYLPPRLPTTCLSMAPRFTPALLNSAQRKPLHDINNGLDNVFSLLLKCKFRRLKSYKIPHCLLTAGAVNASAAPAKCEPPSQHDVESPDFHMDDLMKQLTALIDSNPSQRRLIEMDEAEDPAANPVLWISKWVDYTDKYGLGYQLCDNSNGVLFNDCTRLLLYNNDEQIEYIDKEMAESYHTLKAYPESLTKKVTLLKYFRNYMSEHLLKAGAGMAPKEGDQFSRLPFLRTWFRTRSAIILHLSNGTLQINFFNDHTKIILCPLMGAVTYIDASKKFCTYRLTQLQNHGCCRELAHRVRYARTMLEKLIT</sequence>
<keyword evidence="8" id="KW-0132">Cell division</keyword>
<evidence type="ECO:0000256" key="7">
    <source>
        <dbReference type="ARBA" id="ARBA00022553"/>
    </source>
</evidence>
<evidence type="ECO:0000259" key="22">
    <source>
        <dbReference type="PROSITE" id="PS50011"/>
    </source>
</evidence>
<feature type="domain" description="Protein kinase" evidence="22">
    <location>
        <begin position="18"/>
        <end position="271"/>
    </location>
</feature>
<dbReference type="GO" id="GO:0005737">
    <property type="term" value="C:cytoplasm"/>
    <property type="evidence" value="ECO:0007669"/>
    <property type="project" value="TreeGrafter"/>
</dbReference>
<feature type="binding site" evidence="20">
    <location>
        <position position="48"/>
    </location>
    <ligand>
        <name>ATP</name>
        <dbReference type="ChEBI" id="CHEBI:30616"/>
    </ligand>
</feature>
<dbReference type="SUPFAM" id="SSF82615">
    <property type="entry name" value="Polo-box domain"/>
    <property type="match status" value="2"/>
</dbReference>
<dbReference type="InterPro" id="IPR036947">
    <property type="entry name" value="POLO_box_dom_sf"/>
</dbReference>
<dbReference type="STRING" id="51511.ENSCSAVP00000002306"/>
<dbReference type="GO" id="GO:0051301">
    <property type="term" value="P:cell division"/>
    <property type="evidence" value="ECO:0007669"/>
    <property type="project" value="UniProtKB-KW"/>
</dbReference>
<keyword evidence="11 20" id="KW-0547">Nucleotide-binding</keyword>
<keyword evidence="13 21" id="KW-0418">Kinase</keyword>
<evidence type="ECO:0000256" key="17">
    <source>
        <dbReference type="ARBA" id="ARBA00023306"/>
    </source>
</evidence>
<feature type="domain" description="POLO box" evidence="23">
    <location>
        <begin position="401"/>
        <end position="479"/>
    </location>
</feature>
<comment type="subcellular location">
    <subcellularLocation>
        <location evidence="4">Cytoplasm</location>
        <location evidence="4">Cytoskeleton</location>
        <location evidence="4">Microtubule organizing center</location>
        <location evidence="4">Centrosome</location>
    </subcellularLocation>
    <subcellularLocation>
        <location evidence="2">Cytoplasm</location>
        <location evidence="2">Cytoskeleton</location>
        <location evidence="2">Spindle</location>
    </subcellularLocation>
    <subcellularLocation>
        <location evidence="3">Midbody</location>
    </subcellularLocation>
    <subcellularLocation>
        <location evidence="1">Nucleus</location>
    </subcellularLocation>
</comment>
<keyword evidence="15" id="KW-0206">Cytoskeleton</keyword>
<feature type="domain" description="POLO box" evidence="23">
    <location>
        <begin position="501"/>
        <end position="583"/>
    </location>
</feature>
<evidence type="ECO:0000256" key="3">
    <source>
        <dbReference type="ARBA" id="ARBA00004214"/>
    </source>
</evidence>
<dbReference type="SUPFAM" id="SSF56112">
    <property type="entry name" value="Protein kinase-like (PK-like)"/>
    <property type="match status" value="1"/>
</dbReference>
<dbReference type="CDD" id="cd13118">
    <property type="entry name" value="POLO_box_1"/>
    <property type="match status" value="1"/>
</dbReference>
<dbReference type="GO" id="GO:0106310">
    <property type="term" value="F:protein serine kinase activity"/>
    <property type="evidence" value="ECO:0007669"/>
    <property type="project" value="RHEA"/>
</dbReference>
<proteinExistence type="inferred from homology"/>
<dbReference type="PROSITE" id="PS00107">
    <property type="entry name" value="PROTEIN_KINASE_ATP"/>
    <property type="match status" value="1"/>
</dbReference>
<evidence type="ECO:0000256" key="6">
    <source>
        <dbReference type="ARBA" id="ARBA00022527"/>
    </source>
</evidence>
<organism evidence="24 25">
    <name type="scientific">Ciona savignyi</name>
    <name type="common">Pacific transparent sea squirt</name>
    <dbReference type="NCBI Taxonomy" id="51511"/>
    <lineage>
        <taxon>Eukaryota</taxon>
        <taxon>Metazoa</taxon>
        <taxon>Chordata</taxon>
        <taxon>Tunicata</taxon>
        <taxon>Ascidiacea</taxon>
        <taxon>Phlebobranchia</taxon>
        <taxon>Cionidae</taxon>
        <taxon>Ciona</taxon>
    </lineage>
</organism>
<dbReference type="InterPro" id="IPR000719">
    <property type="entry name" value="Prot_kinase_dom"/>
</dbReference>
<keyword evidence="9 21" id="KW-0808">Transferase</keyword>
<dbReference type="InterPro" id="IPR033695">
    <property type="entry name" value="POLO_box_2"/>
</dbReference>
<dbReference type="EC" id="2.7.11.21" evidence="21"/>
<evidence type="ECO:0000256" key="4">
    <source>
        <dbReference type="ARBA" id="ARBA00004300"/>
    </source>
</evidence>
<dbReference type="PROSITE" id="PS00108">
    <property type="entry name" value="PROTEIN_KINASE_ST"/>
    <property type="match status" value="1"/>
</dbReference>
<evidence type="ECO:0000256" key="12">
    <source>
        <dbReference type="ARBA" id="ARBA00022776"/>
    </source>
</evidence>
<comment type="similarity">
    <text evidence="21">Belongs to the protein kinase superfamily. Ser/Thr protein kinase family. CDC5/Polo subfamily.</text>
</comment>
<dbReference type="InterPro" id="IPR017441">
    <property type="entry name" value="Protein_kinase_ATP_BS"/>
</dbReference>
<dbReference type="InParanoid" id="H2YAF8"/>
<dbReference type="Gene3D" id="3.30.1120.30">
    <property type="entry name" value="POLO box domain"/>
    <property type="match status" value="2"/>
</dbReference>
<dbReference type="SMART" id="SM00220">
    <property type="entry name" value="S_TKc"/>
    <property type="match status" value="1"/>
</dbReference>
<dbReference type="GO" id="GO:0005634">
    <property type="term" value="C:nucleus"/>
    <property type="evidence" value="ECO:0007669"/>
    <property type="project" value="UniProtKB-SubCell"/>
</dbReference>
<dbReference type="Gene3D" id="1.10.510.10">
    <property type="entry name" value="Transferase(Phosphotransferase) domain 1"/>
    <property type="match status" value="1"/>
</dbReference>
<dbReference type="PANTHER" id="PTHR24345:SF93">
    <property type="entry name" value="SERINE_THREONINE-PROTEIN KINASE PLK1"/>
    <property type="match status" value="1"/>
</dbReference>
<dbReference type="GO" id="GO:0000776">
    <property type="term" value="C:kinetochore"/>
    <property type="evidence" value="ECO:0007669"/>
    <property type="project" value="TreeGrafter"/>
</dbReference>
<keyword evidence="17" id="KW-0131">Cell cycle</keyword>
<dbReference type="InterPro" id="IPR011009">
    <property type="entry name" value="Kinase-like_dom_sf"/>
</dbReference>
<dbReference type="InterPro" id="IPR033701">
    <property type="entry name" value="POLO_box_1"/>
</dbReference>
<dbReference type="PROSITE" id="PS50011">
    <property type="entry name" value="PROTEIN_KINASE_DOM"/>
    <property type="match status" value="1"/>
</dbReference>